<protein>
    <submittedName>
        <fullName evidence="10">Major facilitator superfamily transporter</fullName>
    </submittedName>
</protein>
<feature type="domain" description="Major facilitator superfamily (MFS) profile" evidence="9">
    <location>
        <begin position="20"/>
        <end position="482"/>
    </location>
</feature>
<evidence type="ECO:0000256" key="8">
    <source>
        <dbReference type="SAM" id="Phobius"/>
    </source>
</evidence>
<keyword evidence="3" id="KW-0813">Transport</keyword>
<evidence type="ECO:0000256" key="1">
    <source>
        <dbReference type="ARBA" id="ARBA00004651"/>
    </source>
</evidence>
<dbReference type="RefSeq" id="WP_054655856.1">
    <property type="nucleotide sequence ID" value="NZ_BBFL01000013.1"/>
</dbReference>
<proteinExistence type="inferred from homology"/>
<name>A0A1Z5IJZ5_9LACO</name>
<dbReference type="SUPFAM" id="SSF103473">
    <property type="entry name" value="MFS general substrate transporter"/>
    <property type="match status" value="1"/>
</dbReference>
<evidence type="ECO:0000256" key="5">
    <source>
        <dbReference type="ARBA" id="ARBA00022692"/>
    </source>
</evidence>
<feature type="transmembrane region" description="Helical" evidence="8">
    <location>
        <begin position="306"/>
        <end position="326"/>
    </location>
</feature>
<feature type="transmembrane region" description="Helical" evidence="8">
    <location>
        <begin position="20"/>
        <end position="39"/>
    </location>
</feature>
<dbReference type="InterPro" id="IPR020846">
    <property type="entry name" value="MFS_dom"/>
</dbReference>
<dbReference type="PANTHER" id="PTHR42718">
    <property type="entry name" value="MAJOR FACILITATOR SUPERFAMILY MULTIDRUG TRANSPORTER MFSC"/>
    <property type="match status" value="1"/>
</dbReference>
<feature type="transmembrane region" description="Helical" evidence="8">
    <location>
        <begin position="406"/>
        <end position="424"/>
    </location>
</feature>
<keyword evidence="11" id="KW-1185">Reference proteome</keyword>
<dbReference type="STRING" id="1302250.GCA_001313225_02678"/>
<evidence type="ECO:0000256" key="6">
    <source>
        <dbReference type="ARBA" id="ARBA00022989"/>
    </source>
</evidence>
<feature type="transmembrane region" description="Helical" evidence="8">
    <location>
        <begin position="115"/>
        <end position="135"/>
    </location>
</feature>
<dbReference type="Gene3D" id="1.20.1250.20">
    <property type="entry name" value="MFS general substrate transporter like domains"/>
    <property type="match status" value="1"/>
</dbReference>
<keyword evidence="6 8" id="KW-1133">Transmembrane helix</keyword>
<dbReference type="AlphaFoldDB" id="A0A1Z5IJZ5"/>
<comment type="similarity">
    <text evidence="2">Belongs to the major facilitator superfamily. EmrB family.</text>
</comment>
<dbReference type="InterPro" id="IPR004638">
    <property type="entry name" value="EmrB-like"/>
</dbReference>
<evidence type="ECO:0000256" key="7">
    <source>
        <dbReference type="ARBA" id="ARBA00023136"/>
    </source>
</evidence>
<feature type="transmembrane region" description="Helical" evidence="8">
    <location>
        <begin position="230"/>
        <end position="253"/>
    </location>
</feature>
<dbReference type="NCBIfam" id="TIGR00711">
    <property type="entry name" value="efflux_EmrB"/>
    <property type="match status" value="1"/>
</dbReference>
<feature type="transmembrane region" description="Helical" evidence="8">
    <location>
        <begin position="147"/>
        <end position="168"/>
    </location>
</feature>
<feature type="transmembrane region" description="Helical" evidence="8">
    <location>
        <begin position="205"/>
        <end position="224"/>
    </location>
</feature>
<dbReference type="InterPro" id="IPR036259">
    <property type="entry name" value="MFS_trans_sf"/>
</dbReference>
<feature type="transmembrane region" description="Helical" evidence="8">
    <location>
        <begin position="338"/>
        <end position="357"/>
    </location>
</feature>
<dbReference type="Gene3D" id="1.20.1720.10">
    <property type="entry name" value="Multidrug resistance protein D"/>
    <property type="match status" value="1"/>
</dbReference>
<dbReference type="Proteomes" id="UP000198402">
    <property type="component" value="Unassembled WGS sequence"/>
</dbReference>
<keyword evidence="5 8" id="KW-0812">Transmembrane</keyword>
<feature type="transmembrane region" description="Helical" evidence="8">
    <location>
        <begin position="273"/>
        <end position="294"/>
    </location>
</feature>
<sequence>MNNQAKAVDVKSKPYSRMILVLVMSLGSFTTTMTVTMLLNAFPNLMSAFNISADTVEWLTNGSMLVLGVMVPISAFLINKVPTKTLYLSALVFFNVGLAMSAVSTNFATLLTGRLIAAVGVGVMAPLMQTTLLVIFPVEERGMAMGLNGLVVALAPAVGPTLSGWLLLHYSWRMLFWAILLLGVLVFVLALFTMRNVLPNTAASLDVISVIESTLGFGLLLYAFTEVGTWGWTSIEFFTYLIISLLVILLFGYRQLKLDKPVLDLSVLKSKKFTLSIIIVAINYAAMIGVQTLFTLYIQQVRGESAFHAGLLLFPGAIAVAITSLISGRTFDRLGAKGMGVAGFTLLIVGSLAMTQLDARSSLVVIMTLYAVRMIGIGLVLMPITTSGMNELPINKMGDGTSVNNTLRQIAGAVGTAVLMSILTNQAKQNLPGKHVLKATPLKYKHLADNAVLTGYHTAFLVCALFCILGLVLVMFLSNNKQQKEGEQA</sequence>
<dbReference type="InterPro" id="IPR011701">
    <property type="entry name" value="MFS"/>
</dbReference>
<feature type="transmembrane region" description="Helical" evidence="8">
    <location>
        <begin position="85"/>
        <end position="103"/>
    </location>
</feature>
<feature type="transmembrane region" description="Helical" evidence="8">
    <location>
        <begin position="456"/>
        <end position="477"/>
    </location>
</feature>
<feature type="transmembrane region" description="Helical" evidence="8">
    <location>
        <begin position="174"/>
        <end position="193"/>
    </location>
</feature>
<comment type="subcellular location">
    <subcellularLocation>
        <location evidence="1">Cell membrane</location>
        <topology evidence="1">Multi-pass membrane protein</topology>
    </subcellularLocation>
</comment>
<dbReference type="GO" id="GO:0005886">
    <property type="term" value="C:plasma membrane"/>
    <property type="evidence" value="ECO:0007669"/>
    <property type="project" value="UniProtKB-SubCell"/>
</dbReference>
<dbReference type="PRINTS" id="PR01036">
    <property type="entry name" value="TCRTETB"/>
</dbReference>
<reference evidence="10 11" key="1">
    <citation type="submission" date="2015-11" db="EMBL/GenBank/DDBJ databases">
        <title>Draft genome sequences of new species of the genus Lactobacillus isolated from orchardgrass silage.</title>
        <authorList>
            <person name="Tohno M."/>
            <person name="Tanizawa Y."/>
            <person name="Arita M."/>
        </authorList>
    </citation>
    <scope>NUCLEOTIDE SEQUENCE [LARGE SCALE GENOMIC DNA]</scope>
    <source>
        <strain evidence="10 11">IWT126</strain>
    </source>
</reference>
<dbReference type="PROSITE" id="PS50850">
    <property type="entry name" value="MFS"/>
    <property type="match status" value="1"/>
</dbReference>
<dbReference type="EMBL" id="BCMG01000012">
    <property type="protein sequence ID" value="GAX02095.1"/>
    <property type="molecule type" value="Genomic_DNA"/>
</dbReference>
<dbReference type="PANTHER" id="PTHR42718:SF9">
    <property type="entry name" value="MAJOR FACILITATOR SUPERFAMILY MULTIDRUG TRANSPORTER MFSC"/>
    <property type="match status" value="1"/>
</dbReference>
<evidence type="ECO:0000256" key="4">
    <source>
        <dbReference type="ARBA" id="ARBA00022475"/>
    </source>
</evidence>
<evidence type="ECO:0000313" key="10">
    <source>
        <dbReference type="EMBL" id="GAX02095.1"/>
    </source>
</evidence>
<dbReference type="GO" id="GO:0022857">
    <property type="term" value="F:transmembrane transporter activity"/>
    <property type="evidence" value="ECO:0007669"/>
    <property type="project" value="InterPro"/>
</dbReference>
<dbReference type="OrthoDB" id="9816041at2"/>
<dbReference type="Pfam" id="PF07690">
    <property type="entry name" value="MFS_1"/>
    <property type="match status" value="1"/>
</dbReference>
<feature type="transmembrane region" description="Helical" evidence="8">
    <location>
        <begin position="59"/>
        <end position="78"/>
    </location>
</feature>
<comment type="caution">
    <text evidence="10">The sequence shown here is derived from an EMBL/GenBank/DDBJ whole genome shotgun (WGS) entry which is preliminary data.</text>
</comment>
<dbReference type="CDD" id="cd17503">
    <property type="entry name" value="MFS_LmrB_MDR_like"/>
    <property type="match status" value="1"/>
</dbReference>
<feature type="transmembrane region" description="Helical" evidence="8">
    <location>
        <begin position="363"/>
        <end position="385"/>
    </location>
</feature>
<evidence type="ECO:0000256" key="3">
    <source>
        <dbReference type="ARBA" id="ARBA00022448"/>
    </source>
</evidence>
<keyword evidence="7 8" id="KW-0472">Membrane</keyword>
<gene>
    <name evidence="10" type="ORF">IWT126_02159</name>
</gene>
<evidence type="ECO:0000259" key="9">
    <source>
        <dbReference type="PROSITE" id="PS50850"/>
    </source>
</evidence>
<keyword evidence="4" id="KW-1003">Cell membrane</keyword>
<evidence type="ECO:0000256" key="2">
    <source>
        <dbReference type="ARBA" id="ARBA00008537"/>
    </source>
</evidence>
<organism evidence="10 11">
    <name type="scientific">Secundilactobacillus silagei JCM 19001</name>
    <dbReference type="NCBI Taxonomy" id="1302250"/>
    <lineage>
        <taxon>Bacteria</taxon>
        <taxon>Bacillati</taxon>
        <taxon>Bacillota</taxon>
        <taxon>Bacilli</taxon>
        <taxon>Lactobacillales</taxon>
        <taxon>Lactobacillaceae</taxon>
        <taxon>Secundilactobacillus</taxon>
    </lineage>
</organism>
<evidence type="ECO:0000313" key="11">
    <source>
        <dbReference type="Proteomes" id="UP000198402"/>
    </source>
</evidence>
<accession>A0A1Z5IJZ5</accession>